<keyword evidence="2 4" id="KW-0689">Ribosomal protein</keyword>
<dbReference type="Gene3D" id="3.30.230.10">
    <property type="match status" value="1"/>
</dbReference>
<proteinExistence type="inferred from homology"/>
<dbReference type="InterPro" id="IPR005324">
    <property type="entry name" value="Ribosomal_uS5_C"/>
</dbReference>
<organism evidence="8 9">
    <name type="scientific">Cutaneotrichosporon spelunceum</name>
    <dbReference type="NCBI Taxonomy" id="1672016"/>
    <lineage>
        <taxon>Eukaryota</taxon>
        <taxon>Fungi</taxon>
        <taxon>Dikarya</taxon>
        <taxon>Basidiomycota</taxon>
        <taxon>Agaricomycotina</taxon>
        <taxon>Tremellomycetes</taxon>
        <taxon>Trichosporonales</taxon>
        <taxon>Trichosporonaceae</taxon>
        <taxon>Cutaneotrichosporon</taxon>
    </lineage>
</organism>
<feature type="compositionally biased region" description="Basic residues" evidence="6">
    <location>
        <begin position="1"/>
        <end position="11"/>
    </location>
</feature>
<dbReference type="GO" id="GO:0005840">
    <property type="term" value="C:ribosome"/>
    <property type="evidence" value="ECO:0007669"/>
    <property type="project" value="UniProtKB-KW"/>
</dbReference>
<protein>
    <recommendedName>
        <fullName evidence="7">S5 DRBM domain-containing protein</fullName>
    </recommendedName>
</protein>
<evidence type="ECO:0000313" key="8">
    <source>
        <dbReference type="EMBL" id="GMK57146.1"/>
    </source>
</evidence>
<comment type="caution">
    <text evidence="8">The sequence shown here is derived from an EMBL/GenBank/DDBJ whole genome shotgun (WGS) entry which is preliminary data.</text>
</comment>
<evidence type="ECO:0000256" key="2">
    <source>
        <dbReference type="ARBA" id="ARBA00022980"/>
    </source>
</evidence>
<evidence type="ECO:0000256" key="4">
    <source>
        <dbReference type="PROSITE-ProRule" id="PRU00268"/>
    </source>
</evidence>
<evidence type="ECO:0000259" key="7">
    <source>
        <dbReference type="PROSITE" id="PS50881"/>
    </source>
</evidence>
<dbReference type="InterPro" id="IPR020568">
    <property type="entry name" value="Ribosomal_Su5_D2-typ_SF"/>
</dbReference>
<dbReference type="PANTHER" id="PTHR48277:SF1">
    <property type="entry name" value="MITOCHONDRIAL RIBOSOMAL PROTEIN S5"/>
    <property type="match status" value="1"/>
</dbReference>
<dbReference type="GO" id="GO:1990904">
    <property type="term" value="C:ribonucleoprotein complex"/>
    <property type="evidence" value="ECO:0007669"/>
    <property type="project" value="UniProtKB-UniRule"/>
</dbReference>
<dbReference type="SUPFAM" id="SSF54211">
    <property type="entry name" value="Ribosomal protein S5 domain 2-like"/>
    <property type="match status" value="1"/>
</dbReference>
<feature type="compositionally biased region" description="Low complexity" evidence="6">
    <location>
        <begin position="12"/>
        <end position="31"/>
    </location>
</feature>
<reference evidence="8" key="2">
    <citation type="submission" date="2023-06" db="EMBL/GenBank/DDBJ databases">
        <authorList>
            <person name="Kobayashi Y."/>
            <person name="Kayamori A."/>
            <person name="Aoki K."/>
            <person name="Shiwa Y."/>
            <person name="Fujita N."/>
            <person name="Sugita T."/>
            <person name="Iwasaki W."/>
            <person name="Tanaka N."/>
            <person name="Takashima M."/>
        </authorList>
    </citation>
    <scope>NUCLEOTIDE SEQUENCE</scope>
    <source>
        <strain evidence="8">HIS016</strain>
    </source>
</reference>
<dbReference type="InterPro" id="IPR014721">
    <property type="entry name" value="Ribsml_uS5_D2-typ_fold_subgr"/>
</dbReference>
<keyword evidence="3 4" id="KW-0687">Ribonucleoprotein</keyword>
<reference evidence="8" key="1">
    <citation type="journal article" date="2023" name="BMC Genomics">
        <title>Chromosome-level genome assemblies of Cutaneotrichosporon spp. (Trichosporonales, Basidiomycota) reveal imbalanced evolution between nucleotide sequences and chromosome synteny.</title>
        <authorList>
            <person name="Kobayashi Y."/>
            <person name="Kayamori A."/>
            <person name="Aoki K."/>
            <person name="Shiwa Y."/>
            <person name="Matsutani M."/>
            <person name="Fujita N."/>
            <person name="Sugita T."/>
            <person name="Iwasaki W."/>
            <person name="Tanaka N."/>
            <person name="Takashima M."/>
        </authorList>
    </citation>
    <scope>NUCLEOTIDE SEQUENCE</scope>
    <source>
        <strain evidence="8">HIS016</strain>
    </source>
</reference>
<keyword evidence="9" id="KW-1185">Reference proteome</keyword>
<gene>
    <name evidence="8" type="primary">MRPS5</name>
    <name evidence="8" type="ORF">CspeluHIS016_0309860</name>
</gene>
<evidence type="ECO:0000313" key="9">
    <source>
        <dbReference type="Proteomes" id="UP001222932"/>
    </source>
</evidence>
<feature type="region of interest" description="Disordered" evidence="6">
    <location>
        <begin position="265"/>
        <end position="284"/>
    </location>
</feature>
<dbReference type="InterPro" id="IPR000851">
    <property type="entry name" value="Ribosomal_uS5"/>
</dbReference>
<accession>A0AAD3TUH5</accession>
<dbReference type="PROSITE" id="PS50881">
    <property type="entry name" value="S5_DSRBD"/>
    <property type="match status" value="1"/>
</dbReference>
<evidence type="ECO:0000256" key="3">
    <source>
        <dbReference type="ARBA" id="ARBA00023274"/>
    </source>
</evidence>
<dbReference type="GO" id="GO:0006412">
    <property type="term" value="P:translation"/>
    <property type="evidence" value="ECO:0007669"/>
    <property type="project" value="InterPro"/>
</dbReference>
<dbReference type="Gene3D" id="3.30.160.20">
    <property type="match status" value="1"/>
</dbReference>
<evidence type="ECO:0000256" key="1">
    <source>
        <dbReference type="ARBA" id="ARBA00008945"/>
    </source>
</evidence>
<dbReference type="GO" id="GO:0003735">
    <property type="term" value="F:structural constituent of ribosome"/>
    <property type="evidence" value="ECO:0007669"/>
    <property type="project" value="UniProtKB-UniRule"/>
</dbReference>
<sequence>MSLVRPARRLLSRAPLARAASTSTPTPVAPSQKPAKELGNLSPKDVANLTRPLMPHYTVARSPDFPNHFKDAPQHRIYNFPNNTFPPLPESEQPTALGENMQAKNLRILGALTGYTRQELDGLYRYPVDVRRVVNMTKKGKMPSWFSVMIVGDPKRGLVGIGHGKNESVSQANDRAFHQAVLNMDAVPRFENRTLYGQGADLRVKWRATTVIMRARPPGFGLQVPHVLHRIFSACGIRDASAQILGSTNKTQVVKAALQIIHGGALPPGSGTGKSRARRENKGAGMRTLRELERMRGRYGIDMNRHL</sequence>
<dbReference type="GO" id="GO:0003723">
    <property type="term" value="F:RNA binding"/>
    <property type="evidence" value="ECO:0007669"/>
    <property type="project" value="InterPro"/>
</dbReference>
<feature type="region of interest" description="Disordered" evidence="6">
    <location>
        <begin position="1"/>
        <end position="47"/>
    </location>
</feature>
<evidence type="ECO:0000256" key="6">
    <source>
        <dbReference type="SAM" id="MobiDB-lite"/>
    </source>
</evidence>
<comment type="similarity">
    <text evidence="1 5">Belongs to the universal ribosomal protein uS5 family.</text>
</comment>
<dbReference type="Pfam" id="PF00333">
    <property type="entry name" value="Ribosomal_S5"/>
    <property type="match status" value="1"/>
</dbReference>
<dbReference type="SUPFAM" id="SSF54768">
    <property type="entry name" value="dsRNA-binding domain-like"/>
    <property type="match status" value="1"/>
</dbReference>
<dbReference type="Pfam" id="PF03719">
    <property type="entry name" value="Ribosomal_S5_C"/>
    <property type="match status" value="1"/>
</dbReference>
<dbReference type="EMBL" id="BTCM01000003">
    <property type="protein sequence ID" value="GMK57146.1"/>
    <property type="molecule type" value="Genomic_DNA"/>
</dbReference>
<feature type="domain" description="S5 DRBM" evidence="7">
    <location>
        <begin position="123"/>
        <end position="187"/>
    </location>
</feature>
<dbReference type="AlphaFoldDB" id="A0AAD3TUH5"/>
<dbReference type="InterPro" id="IPR013810">
    <property type="entry name" value="Ribosomal_uS5_N"/>
</dbReference>
<name>A0AAD3TUH5_9TREE</name>
<evidence type="ECO:0000256" key="5">
    <source>
        <dbReference type="RuleBase" id="RU003823"/>
    </source>
</evidence>
<dbReference type="PANTHER" id="PTHR48277">
    <property type="entry name" value="MITOCHONDRIAL RIBOSOMAL PROTEIN S5"/>
    <property type="match status" value="1"/>
</dbReference>
<dbReference type="Proteomes" id="UP001222932">
    <property type="component" value="Unassembled WGS sequence"/>
</dbReference>